<dbReference type="Pfam" id="PF01031">
    <property type="entry name" value="Dynamin_M"/>
    <property type="match status" value="1"/>
</dbReference>
<sequence length="296" mass="34262">MEVFVKVIGSPKVIGQLLLRGEYDEFLDDKTMHCPARIIELLGDRLPPEAALSRRENMTSSRSSFATKAAWLRSEESSKNTLFLMEEIAVLEESSQLALPNFLPRSAFRTILKQKLKGVAQTPFEFSRKVWNYIEGVVMRILAGHSESYPQLQTSCRRAAYNLITKMREQSYSYVQEMVQMETIADYMSNPEYMNTWHDLMKYQEPLLQILNGNSFNTQLEIPGFDRMEVLHLKVLLKKVEQAFDMKMRVTAYWKIFMLRLVDNLALHLFISMKNLVNEEMETEVVKEFMGGNGGS</sequence>
<evidence type="ECO:0000313" key="2">
    <source>
        <dbReference type="EMBL" id="KAK9109660.1"/>
    </source>
</evidence>
<evidence type="ECO:0000259" key="1">
    <source>
        <dbReference type="PROSITE" id="PS51388"/>
    </source>
</evidence>
<dbReference type="GO" id="GO:0005737">
    <property type="term" value="C:cytoplasm"/>
    <property type="evidence" value="ECO:0007669"/>
    <property type="project" value="TreeGrafter"/>
</dbReference>
<feature type="domain" description="GED" evidence="1">
    <location>
        <begin position="243"/>
        <end position="296"/>
    </location>
</feature>
<dbReference type="GO" id="GO:0003924">
    <property type="term" value="F:GTPase activity"/>
    <property type="evidence" value="ECO:0007669"/>
    <property type="project" value="TreeGrafter"/>
</dbReference>
<protein>
    <recommendedName>
        <fullName evidence="1">GED domain-containing protein</fullName>
    </recommendedName>
</protein>
<dbReference type="PANTHER" id="PTHR11566">
    <property type="entry name" value="DYNAMIN"/>
    <property type="match status" value="1"/>
</dbReference>
<gene>
    <name evidence="2" type="ORF">Sjap_017720</name>
</gene>
<dbReference type="GO" id="GO:0005874">
    <property type="term" value="C:microtubule"/>
    <property type="evidence" value="ECO:0007669"/>
    <property type="project" value="TreeGrafter"/>
</dbReference>
<dbReference type="InterPro" id="IPR022812">
    <property type="entry name" value="Dynamin"/>
</dbReference>
<comment type="caution">
    <text evidence="2">The sequence shown here is derived from an EMBL/GenBank/DDBJ whole genome shotgun (WGS) entry which is preliminary data.</text>
</comment>
<dbReference type="PANTHER" id="PTHR11566:SF173">
    <property type="entry name" value="DYNAMIN-RELATED PROTEIN 4C"/>
    <property type="match status" value="1"/>
</dbReference>
<dbReference type="Gene3D" id="1.20.120.1240">
    <property type="entry name" value="Dynamin, middle domain"/>
    <property type="match status" value="1"/>
</dbReference>
<dbReference type="PROSITE" id="PS51388">
    <property type="entry name" value="GED"/>
    <property type="match status" value="1"/>
</dbReference>
<organism evidence="2 3">
    <name type="scientific">Stephania japonica</name>
    <dbReference type="NCBI Taxonomy" id="461633"/>
    <lineage>
        <taxon>Eukaryota</taxon>
        <taxon>Viridiplantae</taxon>
        <taxon>Streptophyta</taxon>
        <taxon>Embryophyta</taxon>
        <taxon>Tracheophyta</taxon>
        <taxon>Spermatophyta</taxon>
        <taxon>Magnoliopsida</taxon>
        <taxon>Ranunculales</taxon>
        <taxon>Menispermaceae</taxon>
        <taxon>Menispermoideae</taxon>
        <taxon>Cissampelideae</taxon>
        <taxon>Stephania</taxon>
    </lineage>
</organism>
<dbReference type="GO" id="GO:0016020">
    <property type="term" value="C:membrane"/>
    <property type="evidence" value="ECO:0007669"/>
    <property type="project" value="TreeGrafter"/>
</dbReference>
<name>A0AAP0NKR6_9MAGN</name>
<dbReference type="Proteomes" id="UP001417504">
    <property type="component" value="Unassembled WGS sequence"/>
</dbReference>
<dbReference type="InterPro" id="IPR020850">
    <property type="entry name" value="GED_dom"/>
</dbReference>
<dbReference type="GO" id="GO:0008017">
    <property type="term" value="F:microtubule binding"/>
    <property type="evidence" value="ECO:0007669"/>
    <property type="project" value="TreeGrafter"/>
</dbReference>
<dbReference type="EMBL" id="JBBNAE010000007">
    <property type="protein sequence ID" value="KAK9109660.1"/>
    <property type="molecule type" value="Genomic_DNA"/>
</dbReference>
<evidence type="ECO:0000313" key="3">
    <source>
        <dbReference type="Proteomes" id="UP001417504"/>
    </source>
</evidence>
<keyword evidence="3" id="KW-1185">Reference proteome</keyword>
<proteinExistence type="predicted"/>
<dbReference type="AlphaFoldDB" id="A0AAP0NKR6"/>
<reference evidence="2 3" key="1">
    <citation type="submission" date="2024-01" db="EMBL/GenBank/DDBJ databases">
        <title>Genome assemblies of Stephania.</title>
        <authorList>
            <person name="Yang L."/>
        </authorList>
    </citation>
    <scope>NUCLEOTIDE SEQUENCE [LARGE SCALE GENOMIC DNA]</scope>
    <source>
        <strain evidence="2">QJT</strain>
        <tissue evidence="2">Leaf</tissue>
    </source>
</reference>
<accession>A0AAP0NKR6</accession>
<dbReference type="InterPro" id="IPR000375">
    <property type="entry name" value="Dynamin_stalk"/>
</dbReference>